<dbReference type="InterPro" id="IPR001750">
    <property type="entry name" value="ND/Mrp_TM"/>
</dbReference>
<evidence type="ECO:0000313" key="12">
    <source>
        <dbReference type="EMBL" id="QKG05013.1"/>
    </source>
</evidence>
<comment type="similarity">
    <text evidence="2">Belongs to the complex I subunit 2 family.</text>
</comment>
<feature type="transmembrane region" description="Helical" evidence="10">
    <location>
        <begin position="129"/>
        <end position="150"/>
    </location>
</feature>
<geneLocation type="mitochondrion" evidence="12"/>
<keyword evidence="5 10" id="KW-0812">Transmembrane</keyword>
<evidence type="ECO:0000259" key="11">
    <source>
        <dbReference type="Pfam" id="PF00361"/>
    </source>
</evidence>
<feature type="transmembrane region" description="Helical" evidence="10">
    <location>
        <begin position="171"/>
        <end position="199"/>
    </location>
</feature>
<dbReference type="InterPro" id="IPR010096">
    <property type="entry name" value="NADH-Q_OxRdtase_suN/2"/>
</dbReference>
<dbReference type="GeneID" id="55758954"/>
<evidence type="ECO:0000256" key="9">
    <source>
        <dbReference type="ARBA" id="ARBA00049551"/>
    </source>
</evidence>
<dbReference type="HAMAP" id="MF_00445">
    <property type="entry name" value="NDH1_NuoN_1"/>
    <property type="match status" value="1"/>
</dbReference>
<protein>
    <recommendedName>
        <fullName evidence="4">NADH-ubiquinone oxidoreductase chain 2</fullName>
        <ecNumber evidence="3">7.1.1.2</ecNumber>
    </recommendedName>
    <alternativeName>
        <fullName evidence="8">NADH dehydrogenase subunit 2</fullName>
    </alternativeName>
</protein>
<feature type="transmembrane region" description="Helical" evidence="10">
    <location>
        <begin position="24"/>
        <end position="46"/>
    </location>
</feature>
<feature type="transmembrane region" description="Helical" evidence="10">
    <location>
        <begin position="414"/>
        <end position="437"/>
    </location>
</feature>
<dbReference type="RefSeq" id="YP_009867814.1">
    <property type="nucleotide sequence ID" value="NC_049077.1"/>
</dbReference>
<sequence length="556" mass="63063">MITLSILCLLFSNAVTLRRDMSILFNRIAIIALIYCFLHEIVSLSLINKGIGLHGGLLHVTNITQIFHIFVFLVCILILQLTSFFPRKVWVKEHSSLKDLFFNNFIFYRTKIINKMGEHLKIIEYPKQLIFVVSGAIFLMSTNDLVSIFLSIELQSYGLYLLSTIYRNSELATTGGLIYFLLGGLSSCFILLGSALLYANSGTTNLDGLYIITSISDNINYCGVWYKPHYINFSLLIFSIGFLFKVSAAPFHFWSPEVYDAIPTIVTTFVAIIAKISIFILLLEIVYFTSNSFSDFNWTFGLLMSSLLSLIIGTVVGLTQFRVKRLLAYSTISHVGFILLALSITSIESIQAFVFYLMQYSISNLNAFIILVAIGFSYYFYVTDNKEHKELLDKNNSPVQLISQLRGYFYVNPILALSLAITIFSFVGVPPLVGFFAKQMVLSAALDSGYVFLSLVAILTSVVGAVYYLNIIKEIFFYKPEYKINSLLKDRKLLGYIYNNNDILIKNLYFKYNNIVMSSPISITISSITLIILLFIFMNKEWLNMGTILVQILFNN</sequence>
<feature type="transmembrane region" description="Helical" evidence="10">
    <location>
        <begin position="230"/>
        <end position="253"/>
    </location>
</feature>
<evidence type="ECO:0000256" key="10">
    <source>
        <dbReference type="SAM" id="Phobius"/>
    </source>
</evidence>
<feature type="transmembrane region" description="Helical" evidence="10">
    <location>
        <begin position="353"/>
        <end position="381"/>
    </location>
</feature>
<name>A0A6M8P3C4_9PEZI</name>
<evidence type="ECO:0000256" key="4">
    <source>
        <dbReference type="ARBA" id="ARBA00021008"/>
    </source>
</evidence>
<evidence type="ECO:0000256" key="6">
    <source>
        <dbReference type="ARBA" id="ARBA00022989"/>
    </source>
</evidence>
<dbReference type="PANTHER" id="PTHR22773">
    <property type="entry name" value="NADH DEHYDROGENASE"/>
    <property type="match status" value="1"/>
</dbReference>
<keyword evidence="6 10" id="KW-1133">Transmembrane helix</keyword>
<feature type="transmembrane region" description="Helical" evidence="10">
    <location>
        <begin position="449"/>
        <end position="469"/>
    </location>
</feature>
<evidence type="ECO:0000256" key="3">
    <source>
        <dbReference type="ARBA" id="ARBA00012944"/>
    </source>
</evidence>
<keyword evidence="7 10" id="KW-0472">Membrane</keyword>
<evidence type="ECO:0000256" key="1">
    <source>
        <dbReference type="ARBA" id="ARBA00004141"/>
    </source>
</evidence>
<feature type="transmembrane region" description="Helical" evidence="10">
    <location>
        <begin position="265"/>
        <end position="288"/>
    </location>
</feature>
<organism evidence="12">
    <name type="scientific">Nemania diffusa</name>
    <dbReference type="NCBI Taxonomy" id="389665"/>
    <lineage>
        <taxon>Eukaryota</taxon>
        <taxon>Fungi</taxon>
        <taxon>Dikarya</taxon>
        <taxon>Ascomycota</taxon>
        <taxon>Pezizomycotina</taxon>
        <taxon>Sordariomycetes</taxon>
        <taxon>Xylariomycetidae</taxon>
        <taxon>Xylariales</taxon>
        <taxon>Xylariaceae</taxon>
        <taxon>Nemania</taxon>
    </lineage>
</organism>
<feature type="transmembrane region" description="Helical" evidence="10">
    <location>
        <begin position="515"/>
        <end position="537"/>
    </location>
</feature>
<comment type="subcellular location">
    <subcellularLocation>
        <location evidence="1">Membrane</location>
        <topology evidence="1">Multi-pass membrane protein</topology>
    </subcellularLocation>
</comment>
<proteinExistence type="inferred from homology"/>
<reference evidence="12" key="2">
    <citation type="journal article" date="2020" name="Mitochondrial DNA Part B Resour">
        <title>Characterization of complete mitochondrial genome of Nemania diffusa (Xylariaceae, Xylariales) and its phylogenetic analysis.</title>
        <authorList>
            <person name="Tang D."/>
            <person name="Zhang G."/>
            <person name="Wang Y."/>
            <person name="Zhang M."/>
            <person name="Wang Y."/>
            <person name="Yu H."/>
        </authorList>
    </citation>
    <scope>NUCLEOTIDE SEQUENCE</scope>
</reference>
<evidence type="ECO:0000256" key="2">
    <source>
        <dbReference type="ARBA" id="ARBA00007012"/>
    </source>
</evidence>
<dbReference type="Pfam" id="PF00361">
    <property type="entry name" value="Proton_antipo_M"/>
    <property type="match status" value="1"/>
</dbReference>
<feature type="transmembrane region" description="Helical" evidence="10">
    <location>
        <begin position="300"/>
        <end position="319"/>
    </location>
</feature>
<accession>A0A6M8P3C4</accession>
<feature type="domain" description="NADH:quinone oxidoreductase/Mrp antiporter transmembrane" evidence="11">
    <location>
        <begin position="143"/>
        <end position="463"/>
    </location>
</feature>
<dbReference type="GO" id="GO:0016020">
    <property type="term" value="C:membrane"/>
    <property type="evidence" value="ECO:0007669"/>
    <property type="project" value="UniProtKB-SubCell"/>
</dbReference>
<dbReference type="AlphaFoldDB" id="A0A6M8P3C4"/>
<feature type="transmembrane region" description="Helical" evidence="10">
    <location>
        <begin position="66"/>
        <end position="85"/>
    </location>
</feature>
<dbReference type="EMBL" id="MN780510">
    <property type="protein sequence ID" value="QKG05013.1"/>
    <property type="molecule type" value="Genomic_DNA"/>
</dbReference>
<evidence type="ECO:0000256" key="8">
    <source>
        <dbReference type="ARBA" id="ARBA00031028"/>
    </source>
</evidence>
<comment type="catalytic activity">
    <reaction evidence="9">
        <text>a ubiquinone + NADH + 5 H(+)(in) = a ubiquinol + NAD(+) + 4 H(+)(out)</text>
        <dbReference type="Rhea" id="RHEA:29091"/>
        <dbReference type="Rhea" id="RHEA-COMP:9565"/>
        <dbReference type="Rhea" id="RHEA-COMP:9566"/>
        <dbReference type="ChEBI" id="CHEBI:15378"/>
        <dbReference type="ChEBI" id="CHEBI:16389"/>
        <dbReference type="ChEBI" id="CHEBI:17976"/>
        <dbReference type="ChEBI" id="CHEBI:57540"/>
        <dbReference type="ChEBI" id="CHEBI:57945"/>
        <dbReference type="EC" id="7.1.1.2"/>
    </reaction>
</comment>
<evidence type="ECO:0000256" key="5">
    <source>
        <dbReference type="ARBA" id="ARBA00022692"/>
    </source>
</evidence>
<reference evidence="12" key="1">
    <citation type="submission" date="2019-11" db="EMBL/GenBank/DDBJ databases">
        <authorList>
            <person name="Tang D.X."/>
            <person name="Zhang G.D."/>
            <person name="Wang Y."/>
            <person name="Zhang M.X."/>
            <person name="Wang Y.B."/>
            <person name="Yu H."/>
        </authorList>
    </citation>
    <scope>NUCLEOTIDE SEQUENCE</scope>
</reference>
<gene>
    <name evidence="12" type="primary">nad2</name>
</gene>
<dbReference type="GO" id="GO:0008137">
    <property type="term" value="F:NADH dehydrogenase (ubiquinone) activity"/>
    <property type="evidence" value="ECO:0007669"/>
    <property type="project" value="UniProtKB-EC"/>
</dbReference>
<dbReference type="EC" id="7.1.1.2" evidence="3"/>
<keyword evidence="12" id="KW-0496">Mitochondrion</keyword>
<evidence type="ECO:0000256" key="7">
    <source>
        <dbReference type="ARBA" id="ARBA00023136"/>
    </source>
</evidence>
<feature type="transmembrane region" description="Helical" evidence="10">
    <location>
        <begin position="326"/>
        <end position="347"/>
    </location>
</feature>
<dbReference type="GO" id="GO:0042773">
    <property type="term" value="P:ATP synthesis coupled electron transport"/>
    <property type="evidence" value="ECO:0007669"/>
    <property type="project" value="InterPro"/>
</dbReference>